<dbReference type="Proteomes" id="UP001596001">
    <property type="component" value="Unassembled WGS sequence"/>
</dbReference>
<name>A0ABV9QE89_9BURK</name>
<proteinExistence type="predicted"/>
<accession>A0ABV9QE89</accession>
<protein>
    <submittedName>
        <fullName evidence="2">CHC2 zinc finger domain-containing protein</fullName>
    </submittedName>
</protein>
<dbReference type="EMBL" id="JBHSHJ010000006">
    <property type="protein sequence ID" value="MFC4789103.1"/>
    <property type="molecule type" value="Genomic_DNA"/>
</dbReference>
<dbReference type="RefSeq" id="WP_382432501.1">
    <property type="nucleotide sequence ID" value="NZ_JBHSHJ010000006.1"/>
</dbReference>
<feature type="domain" description="Zinc finger CHC2-type" evidence="1">
    <location>
        <begin position="14"/>
        <end position="43"/>
    </location>
</feature>
<evidence type="ECO:0000313" key="2">
    <source>
        <dbReference type="EMBL" id="MFC4789103.1"/>
    </source>
</evidence>
<reference evidence="3" key="1">
    <citation type="journal article" date="2019" name="Int. J. Syst. Evol. Microbiol.">
        <title>The Global Catalogue of Microorganisms (GCM) 10K type strain sequencing project: providing services to taxonomists for standard genome sequencing and annotation.</title>
        <authorList>
            <consortium name="The Broad Institute Genomics Platform"/>
            <consortium name="The Broad Institute Genome Sequencing Center for Infectious Disease"/>
            <person name="Wu L."/>
            <person name="Ma J."/>
        </authorList>
    </citation>
    <scope>NUCLEOTIDE SEQUENCE [LARGE SCALE GENOMIC DNA]</scope>
    <source>
        <strain evidence="3">CCUG 49452</strain>
    </source>
</reference>
<dbReference type="Pfam" id="PF01807">
    <property type="entry name" value="Zn_ribbon_DnaG"/>
    <property type="match status" value="1"/>
</dbReference>
<evidence type="ECO:0000259" key="1">
    <source>
        <dbReference type="Pfam" id="PF01807"/>
    </source>
</evidence>
<dbReference type="InterPro" id="IPR002694">
    <property type="entry name" value="Znf_CHC2"/>
</dbReference>
<evidence type="ECO:0000313" key="3">
    <source>
        <dbReference type="Proteomes" id="UP001596001"/>
    </source>
</evidence>
<gene>
    <name evidence="2" type="ORF">ACFO6X_08935</name>
</gene>
<dbReference type="SUPFAM" id="SSF57783">
    <property type="entry name" value="Zinc beta-ribbon"/>
    <property type="match status" value="1"/>
</dbReference>
<dbReference type="Gene3D" id="3.90.580.10">
    <property type="entry name" value="Zinc finger, CHC2-type domain"/>
    <property type="match status" value="1"/>
</dbReference>
<sequence length="44" mass="4759">MPDRLYPADGSSPAHYHCFACGTHGSAIDLVKQVEGLEFLPTVQ</sequence>
<keyword evidence="3" id="KW-1185">Reference proteome</keyword>
<comment type="caution">
    <text evidence="2">The sequence shown here is derived from an EMBL/GenBank/DDBJ whole genome shotgun (WGS) entry which is preliminary data.</text>
</comment>
<organism evidence="2 3">
    <name type="scientific">Giesbergeria sinuosa</name>
    <dbReference type="NCBI Taxonomy" id="80883"/>
    <lineage>
        <taxon>Bacteria</taxon>
        <taxon>Pseudomonadati</taxon>
        <taxon>Pseudomonadota</taxon>
        <taxon>Betaproteobacteria</taxon>
        <taxon>Burkholderiales</taxon>
        <taxon>Comamonadaceae</taxon>
        <taxon>Giesbergeria</taxon>
    </lineage>
</organism>
<dbReference type="InterPro" id="IPR036977">
    <property type="entry name" value="DNA_primase_Znf_CHC2"/>
</dbReference>